<dbReference type="Pfam" id="PF04069">
    <property type="entry name" value="OpuAC"/>
    <property type="match status" value="1"/>
</dbReference>
<feature type="region of interest" description="Disordered" evidence="5">
    <location>
        <begin position="1"/>
        <end position="34"/>
    </location>
</feature>
<evidence type="ECO:0000256" key="5">
    <source>
        <dbReference type="SAM" id="MobiDB-lite"/>
    </source>
</evidence>
<name>A0A3M7TYE0_9BACI</name>
<dbReference type="Proteomes" id="UP000278746">
    <property type="component" value="Unassembled WGS sequence"/>
</dbReference>
<feature type="domain" description="ABC-type glycine betaine transport system substrate-binding" evidence="6">
    <location>
        <begin position="36"/>
        <end position="278"/>
    </location>
</feature>
<dbReference type="EMBL" id="RHIB01000001">
    <property type="protein sequence ID" value="RNA70606.1"/>
    <property type="molecule type" value="Genomic_DNA"/>
</dbReference>
<dbReference type="GO" id="GO:0043190">
    <property type="term" value="C:ATP-binding cassette (ABC) transporter complex"/>
    <property type="evidence" value="ECO:0007669"/>
    <property type="project" value="InterPro"/>
</dbReference>
<evidence type="ECO:0000259" key="6">
    <source>
        <dbReference type="Pfam" id="PF04069"/>
    </source>
</evidence>
<keyword evidence="3" id="KW-1003">Cell membrane</keyword>
<dbReference type="Gene3D" id="3.40.190.100">
    <property type="entry name" value="Glycine betaine-binding periplasmic protein, domain 2"/>
    <property type="match status" value="1"/>
</dbReference>
<gene>
    <name evidence="7" type="ORF">EBO34_05530</name>
</gene>
<keyword evidence="2" id="KW-0813">Transport</keyword>
<proteinExistence type="predicted"/>
<dbReference type="InterPro" id="IPR007210">
    <property type="entry name" value="ABC_Gly_betaine_transp_sub-bd"/>
</dbReference>
<evidence type="ECO:0000256" key="4">
    <source>
        <dbReference type="ARBA" id="ARBA00023136"/>
    </source>
</evidence>
<dbReference type="CDD" id="cd13639">
    <property type="entry name" value="PBP2_OpuAC_like"/>
    <property type="match status" value="1"/>
</dbReference>
<organism evidence="7 8">
    <name type="scientific">Alteribacter keqinensis</name>
    <dbReference type="NCBI Taxonomy" id="2483800"/>
    <lineage>
        <taxon>Bacteria</taxon>
        <taxon>Bacillati</taxon>
        <taxon>Bacillota</taxon>
        <taxon>Bacilli</taxon>
        <taxon>Bacillales</taxon>
        <taxon>Bacillaceae</taxon>
        <taxon>Alteribacter</taxon>
    </lineage>
</organism>
<dbReference type="SUPFAM" id="SSF53850">
    <property type="entry name" value="Periplasmic binding protein-like II"/>
    <property type="match status" value="1"/>
</dbReference>
<feature type="compositionally biased region" description="Basic and acidic residues" evidence="5">
    <location>
        <begin position="271"/>
        <end position="289"/>
    </location>
</feature>
<accession>A0A3M7TYE0</accession>
<dbReference type="PANTHER" id="PTHR47737:SF1">
    <property type="entry name" value="GLYCINE BETAINE_PROLINE BETAINE TRANSPORT SYSTEM PERMEASE PROTEIN PROW"/>
    <property type="match status" value="1"/>
</dbReference>
<comment type="subcellular location">
    <subcellularLocation>
        <location evidence="1">Cell membrane</location>
    </subcellularLocation>
</comment>
<dbReference type="PANTHER" id="PTHR47737">
    <property type="entry name" value="GLYCINE BETAINE/PROLINE BETAINE TRANSPORT SYSTEM PERMEASE PROTEIN PROW"/>
    <property type="match status" value="1"/>
</dbReference>
<dbReference type="GO" id="GO:0015226">
    <property type="term" value="F:carnitine transmembrane transporter activity"/>
    <property type="evidence" value="ECO:0007669"/>
    <property type="project" value="TreeGrafter"/>
</dbReference>
<dbReference type="OrthoDB" id="9787902at2"/>
<keyword evidence="4" id="KW-0472">Membrane</keyword>
<dbReference type="GO" id="GO:0015871">
    <property type="term" value="P:choline transport"/>
    <property type="evidence" value="ECO:0007669"/>
    <property type="project" value="TreeGrafter"/>
</dbReference>
<sequence length="289" mass="32758">MAVAMAGCGIDEETDETDEAAPAEEEEGTEEDRDETIRFGVTNWTSTIPPTYIAKEILEDMGYTVELQEADAGAVYTGLSRGDLDVFMDAWLPDMHENYMNQYEDTIESVSVSYEEGELGWVIPDYVEGVETIEDLKGQEDLFDNRIYGIEEGAGMTETSREMIQSFDLDLDYVASSESGMLSEVQRHVSSEEPILFLGWRPHPMFVEYDLTVLEGDEDYFATSEVHVVANKDLAEKAPEAYEFFSNWSIEVDEVEEMIAEIEDGGDEEELARQWVDENEDRVREMTGQ</sequence>
<evidence type="ECO:0000256" key="1">
    <source>
        <dbReference type="ARBA" id="ARBA00004236"/>
    </source>
</evidence>
<reference evidence="7 8" key="1">
    <citation type="submission" date="2018-10" db="EMBL/GenBank/DDBJ databases">
        <title>Bacillus Keqinensis sp. nov., a moderately halophilic bacterium isolated from a saline-alkaline lake.</title>
        <authorList>
            <person name="Wang H."/>
        </authorList>
    </citation>
    <scope>NUCLEOTIDE SEQUENCE [LARGE SCALE GENOMIC DNA]</scope>
    <source>
        <strain evidence="7 8">KQ-3</strain>
    </source>
</reference>
<dbReference type="Gene3D" id="3.40.190.10">
    <property type="entry name" value="Periplasmic binding protein-like II"/>
    <property type="match status" value="1"/>
</dbReference>
<dbReference type="GO" id="GO:0031460">
    <property type="term" value="P:glycine betaine transport"/>
    <property type="evidence" value="ECO:0007669"/>
    <property type="project" value="TreeGrafter"/>
</dbReference>
<feature type="compositionally biased region" description="Acidic residues" evidence="5">
    <location>
        <begin position="10"/>
        <end position="34"/>
    </location>
</feature>
<evidence type="ECO:0000256" key="3">
    <source>
        <dbReference type="ARBA" id="ARBA00022475"/>
    </source>
</evidence>
<evidence type="ECO:0000256" key="2">
    <source>
        <dbReference type="ARBA" id="ARBA00022448"/>
    </source>
</evidence>
<comment type="caution">
    <text evidence="7">The sequence shown here is derived from an EMBL/GenBank/DDBJ whole genome shotgun (WGS) entry which is preliminary data.</text>
</comment>
<keyword evidence="8" id="KW-1185">Reference proteome</keyword>
<evidence type="ECO:0000313" key="8">
    <source>
        <dbReference type="Proteomes" id="UP000278746"/>
    </source>
</evidence>
<protein>
    <submittedName>
        <fullName evidence="7">Glycine betaine ABC transporter substrate-binding protein</fullName>
    </submittedName>
</protein>
<dbReference type="GO" id="GO:0005275">
    <property type="term" value="F:amine transmembrane transporter activity"/>
    <property type="evidence" value="ECO:0007669"/>
    <property type="project" value="TreeGrafter"/>
</dbReference>
<dbReference type="AlphaFoldDB" id="A0A3M7TYE0"/>
<evidence type="ECO:0000313" key="7">
    <source>
        <dbReference type="EMBL" id="RNA70606.1"/>
    </source>
</evidence>
<feature type="region of interest" description="Disordered" evidence="5">
    <location>
        <begin position="266"/>
        <end position="289"/>
    </location>
</feature>